<evidence type="ECO:0000313" key="3">
    <source>
        <dbReference type="Proteomes" id="UP001620460"/>
    </source>
</evidence>
<protein>
    <submittedName>
        <fullName evidence="2">Uncharacterized protein</fullName>
    </submittedName>
</protein>
<evidence type="ECO:0000313" key="2">
    <source>
        <dbReference type="EMBL" id="MFK2905673.1"/>
    </source>
</evidence>
<name>A0ABW8JWY1_9GAMM</name>
<reference evidence="2 3" key="1">
    <citation type="submission" date="2020-10" db="EMBL/GenBank/DDBJ databases">
        <title>Phylogeny of dyella-like bacteria.</title>
        <authorList>
            <person name="Fu J."/>
        </authorList>
    </citation>
    <scope>NUCLEOTIDE SEQUENCE [LARGE SCALE GENOMIC DNA]</scope>
    <source>
        <strain evidence="2 3">Gsoil3046</strain>
    </source>
</reference>
<sequence length="112" mass="12100">MKAFTLFSIVALSLLAGSAGASERATVCAKYAVNYGWSSGYKVEATIVNGSELNQSTHTLNYNGLATYVVIFWSQGQASLIEMSFPYLGPVAEDGTDQEGRKWQVAKSDFCI</sequence>
<feature type="signal peptide" evidence="1">
    <location>
        <begin position="1"/>
        <end position="21"/>
    </location>
</feature>
<keyword evidence="1" id="KW-0732">Signal</keyword>
<gene>
    <name evidence="2" type="ORF">ISP17_17070</name>
</gene>
<dbReference type="RefSeq" id="WP_404635298.1">
    <property type="nucleotide sequence ID" value="NZ_JADIKM010000005.1"/>
</dbReference>
<accession>A0ABW8JWY1</accession>
<proteinExistence type="predicted"/>
<keyword evidence="3" id="KW-1185">Reference proteome</keyword>
<evidence type="ECO:0000256" key="1">
    <source>
        <dbReference type="SAM" id="SignalP"/>
    </source>
</evidence>
<organism evidence="2 3">
    <name type="scientific">Dyella ginsengisoli</name>
    <dbReference type="NCBI Taxonomy" id="363848"/>
    <lineage>
        <taxon>Bacteria</taxon>
        <taxon>Pseudomonadati</taxon>
        <taxon>Pseudomonadota</taxon>
        <taxon>Gammaproteobacteria</taxon>
        <taxon>Lysobacterales</taxon>
        <taxon>Rhodanobacteraceae</taxon>
        <taxon>Dyella</taxon>
    </lineage>
</organism>
<dbReference type="EMBL" id="JADIKM010000005">
    <property type="protein sequence ID" value="MFK2905673.1"/>
    <property type="molecule type" value="Genomic_DNA"/>
</dbReference>
<comment type="caution">
    <text evidence="2">The sequence shown here is derived from an EMBL/GenBank/DDBJ whole genome shotgun (WGS) entry which is preliminary data.</text>
</comment>
<dbReference type="Proteomes" id="UP001620460">
    <property type="component" value="Unassembled WGS sequence"/>
</dbReference>
<feature type="chain" id="PRO_5046441908" evidence="1">
    <location>
        <begin position="22"/>
        <end position="112"/>
    </location>
</feature>